<gene>
    <name evidence="1" type="ORF">SRT_00620</name>
</gene>
<dbReference type="CDD" id="cd07812">
    <property type="entry name" value="SRPBCC"/>
    <property type="match status" value="1"/>
</dbReference>
<protein>
    <recommendedName>
        <fullName evidence="3">Polyketide cyclase</fullName>
    </recommendedName>
</protein>
<proteinExistence type="predicted"/>
<dbReference type="SUPFAM" id="SSF55961">
    <property type="entry name" value="Bet v1-like"/>
    <property type="match status" value="1"/>
</dbReference>
<evidence type="ECO:0000313" key="1">
    <source>
        <dbReference type="EMBL" id="BAQ23323.1"/>
    </source>
</evidence>
<dbReference type="EMBL" id="AP014612">
    <property type="protein sequence ID" value="BAQ23323.1"/>
    <property type="molecule type" value="Genomic_DNA"/>
</dbReference>
<dbReference type="AlphaFoldDB" id="A0A1L7LGK8"/>
<accession>A0A1L7LGK8</accession>
<keyword evidence="2" id="KW-1185">Reference proteome</keyword>
<dbReference type="Proteomes" id="UP000217758">
    <property type="component" value="Chromosome"/>
</dbReference>
<organism evidence="1 2">
    <name type="scientific">Streptococcus troglodytae</name>
    <dbReference type="NCBI Taxonomy" id="1111760"/>
    <lineage>
        <taxon>Bacteria</taxon>
        <taxon>Bacillati</taxon>
        <taxon>Bacillota</taxon>
        <taxon>Bacilli</taxon>
        <taxon>Lactobacillales</taxon>
        <taxon>Streptococcaceae</taxon>
        <taxon>Streptococcus</taxon>
    </lineage>
</organism>
<dbReference type="RefSeq" id="WP_128832662.1">
    <property type="nucleotide sequence ID" value="NZ_AP014612.1"/>
</dbReference>
<evidence type="ECO:0000313" key="2">
    <source>
        <dbReference type="Proteomes" id="UP000217758"/>
    </source>
</evidence>
<name>A0A1L7LGK8_9STRE</name>
<sequence length="134" mass="16197">MIKSNRKASFPYPIDQVWKLVTDLSNQTWRSDLDRFEKVDESHFIEYTKEGIQTDFKVTKADLYKVWKLEFKNKNIQGTWIGTFQYQDGQTILDFTENVTVKNTLLKPFVWFYLRKQQKQYFRDLEKALCYLSV</sequence>
<evidence type="ECO:0008006" key="3">
    <source>
        <dbReference type="Google" id="ProtNLM"/>
    </source>
</evidence>
<dbReference type="KEGG" id="strg:SRT_00620"/>
<reference evidence="1 2" key="1">
    <citation type="journal article" date="2016" name="Microbiol. Immunol.">
        <title>Complete genome sequence of Streptococcus troglodytae TKU31 isolated from the oral cavity of a chimpanzee (Pan troglodytes).</title>
        <authorList>
            <person name="Okamoto M."/>
            <person name="Naito M."/>
            <person name="Miyanohara M."/>
            <person name="Imai S."/>
            <person name="Nomura Y."/>
            <person name="Saito W."/>
            <person name="Momoi Y."/>
            <person name="Takada K."/>
            <person name="Miyabe-Nishiwaki T."/>
            <person name="Tomonaga M."/>
            <person name="Hanada N."/>
        </authorList>
    </citation>
    <scope>NUCLEOTIDE SEQUENCE [LARGE SCALE GENOMIC DNA]</scope>
    <source>
        <strain evidence="2">TKU 31</strain>
    </source>
</reference>